<dbReference type="AlphaFoldDB" id="A0A376BT73"/>
<sequence length="509" mass="60145">MRDYLFEIHLTVNTLAETQIPDFEKICQRLGGKAVLIELPMGEHTQQPMMTYVKKANNVTEILAEIDTLKPQFFNQGFEIIRTKIEIPADQYDDYIQQFPDTKGYFEWHGKVEFPYSHNYALQKLRSIAHYHQAHLSQNSLKNNPSQRFITYRSNDFKNFKDKIDIIKQSVNREEDYPYLPVFISLKIIKEQAEYCVYDDKLSLDNGWSENIDVLSDPLEIYKKHSPHLLDAWHHYLSYPYIEEFVFYEGIIRRAAKVNQDFMLKGSFVTRQYFDNPNDRQPMDLDFVCLTPLPDIETANKVLNDWLTAVTRTNVNDGLYFIDFAENAFWRQIDYAMHDDFPTVTGEVLCYINGKVYDLNVEVSFNLPVPFEPVPLLLKTPIDEFIYPKTTPLSLQIAWKIHQTIVRPRVKDIYDLIYLVKKIENKQIFDDVLFALLQECEKDQIAIERVKQFFQYDYQTITLSEDGAWHKDCFPLYPDNNQILFEQFKESMQKAGFVLADLESRLKYN</sequence>
<organism evidence="1 2">
    <name type="scientific">Alysiella crassa</name>
    <dbReference type="NCBI Taxonomy" id="153491"/>
    <lineage>
        <taxon>Bacteria</taxon>
        <taxon>Pseudomonadati</taxon>
        <taxon>Pseudomonadota</taxon>
        <taxon>Betaproteobacteria</taxon>
        <taxon>Neisseriales</taxon>
        <taxon>Neisseriaceae</taxon>
        <taxon>Alysiella</taxon>
    </lineage>
</organism>
<dbReference type="RefSeq" id="WP_051968636.1">
    <property type="nucleotide sequence ID" value="NZ_CP091519.2"/>
</dbReference>
<dbReference type="Proteomes" id="UP000254209">
    <property type="component" value="Unassembled WGS sequence"/>
</dbReference>
<evidence type="ECO:0000313" key="1">
    <source>
        <dbReference type="EMBL" id="SSY80051.1"/>
    </source>
</evidence>
<name>A0A376BT73_9NEIS</name>
<keyword evidence="2" id="KW-1185">Reference proteome</keyword>
<protein>
    <submittedName>
        <fullName evidence="1">Nucleotidyl transferase of uncharacterized function (DUF1814)</fullName>
    </submittedName>
</protein>
<keyword evidence="1" id="KW-0808">Transferase</keyword>
<dbReference type="GO" id="GO:0016740">
    <property type="term" value="F:transferase activity"/>
    <property type="evidence" value="ECO:0007669"/>
    <property type="project" value="UniProtKB-KW"/>
</dbReference>
<proteinExistence type="predicted"/>
<gene>
    <name evidence="1" type="ORF">NCTC10283_01605</name>
</gene>
<dbReference type="STRING" id="1120980.GCA_000745955_02541"/>
<accession>A0A376BT73</accession>
<dbReference type="InterPro" id="IPR014942">
    <property type="entry name" value="AbiEii"/>
</dbReference>
<evidence type="ECO:0000313" key="2">
    <source>
        <dbReference type="Proteomes" id="UP000254209"/>
    </source>
</evidence>
<dbReference type="EMBL" id="UFSO01000003">
    <property type="protein sequence ID" value="SSY80051.1"/>
    <property type="molecule type" value="Genomic_DNA"/>
</dbReference>
<dbReference type="Pfam" id="PF08843">
    <property type="entry name" value="AbiEii"/>
    <property type="match status" value="1"/>
</dbReference>
<reference evidence="1 2" key="1">
    <citation type="submission" date="2018-06" db="EMBL/GenBank/DDBJ databases">
        <authorList>
            <consortium name="Pathogen Informatics"/>
            <person name="Doyle S."/>
        </authorList>
    </citation>
    <scope>NUCLEOTIDE SEQUENCE [LARGE SCALE GENOMIC DNA]</scope>
    <source>
        <strain evidence="1 2">NCTC10283</strain>
    </source>
</reference>